<feature type="domain" description="Condensation" evidence="2">
    <location>
        <begin position="20"/>
        <end position="342"/>
    </location>
</feature>
<feature type="region of interest" description="Disordered" evidence="1">
    <location>
        <begin position="176"/>
        <end position="205"/>
    </location>
</feature>
<reference evidence="3 4" key="1">
    <citation type="submission" date="2024-10" db="EMBL/GenBank/DDBJ databases">
        <title>The Natural Products Discovery Center: Release of the First 8490 Sequenced Strains for Exploring Actinobacteria Biosynthetic Diversity.</title>
        <authorList>
            <person name="Kalkreuter E."/>
            <person name="Kautsar S.A."/>
            <person name="Yang D."/>
            <person name="Bader C.D."/>
            <person name="Teijaro C.N."/>
            <person name="Fluegel L."/>
            <person name="Davis C.M."/>
            <person name="Simpson J.R."/>
            <person name="Lauterbach L."/>
            <person name="Steele A.D."/>
            <person name="Gui C."/>
            <person name="Meng S."/>
            <person name="Li G."/>
            <person name="Viehrig K."/>
            <person name="Ye F."/>
            <person name="Su P."/>
            <person name="Kiefer A.F."/>
            <person name="Nichols A."/>
            <person name="Cepeda A.J."/>
            <person name="Yan W."/>
            <person name="Fan B."/>
            <person name="Jiang Y."/>
            <person name="Adhikari A."/>
            <person name="Zheng C.-J."/>
            <person name="Schuster L."/>
            <person name="Cowan T.M."/>
            <person name="Smanski M.J."/>
            <person name="Chevrette M.G."/>
            <person name="De Carvalho L.P.S."/>
            <person name="Shen B."/>
        </authorList>
    </citation>
    <scope>NUCLEOTIDE SEQUENCE [LARGE SCALE GENOMIC DNA]</scope>
    <source>
        <strain evidence="3 4">NPDC053399</strain>
    </source>
</reference>
<gene>
    <name evidence="3" type="ORF">ACIGXA_19440</name>
</gene>
<sequence length="568" mass="61750">MTDAQTFQLDFAGLRSVQAPLTWGQRVIYEAVLSRTEAHGYDYNIKYFVELDGTFSTEDVLAALRQVVAAYESLRTVYLPGAGGAPPRQSVEGEGRLPVRITRMAAGADPESETVRLHTRMAESGFDLSHEWGIRVTLLLAPGGAPFRVLLYLSHVALDGWALRILEQDLRDRLAGRPAADPAGPRRTQPLDLAEQEQSERGRAMNRRSGAYVRKVLDGAPRSMFAGASGDPGAAHGELRSAPMDAAARTIALRCQVSTATVHLAAFATLLARRNGTTRCALKTIFANRVGADRQGMVAPLASDVVLCPDVSGPAFDDVVRATHKDTLRGYARAQYDPADLDGLIAAAGEARGLRLDLSVLHNDTTLLFGEPAERTRTPEDTAEQQSADDRSFSWAAPFALPALKLYYNVSSEPDGPRTVHRLVADTAYLPRDDVRGLLLDLETLLTESARRPGVPMAASPHDYLVRPLVRGDDWLLTDSSWADLGAMRRALLGLEPVADAELLVDRDAGGVPRVTARVVPHARGDGGRPVTVREVRRAYEAALAVLPDVVLPHYYIVERPQFRAASH</sequence>
<evidence type="ECO:0000313" key="4">
    <source>
        <dbReference type="Proteomes" id="UP001614394"/>
    </source>
</evidence>
<dbReference type="Gene3D" id="3.30.559.10">
    <property type="entry name" value="Chloramphenicol acetyltransferase-like domain"/>
    <property type="match status" value="1"/>
</dbReference>
<dbReference type="PANTHER" id="PTHR45527:SF1">
    <property type="entry name" value="FATTY ACID SYNTHASE"/>
    <property type="match status" value="1"/>
</dbReference>
<organism evidence="3 4">
    <name type="scientific">Streptomyces fildesensis</name>
    <dbReference type="NCBI Taxonomy" id="375757"/>
    <lineage>
        <taxon>Bacteria</taxon>
        <taxon>Bacillati</taxon>
        <taxon>Actinomycetota</taxon>
        <taxon>Actinomycetes</taxon>
        <taxon>Kitasatosporales</taxon>
        <taxon>Streptomycetaceae</taxon>
        <taxon>Streptomyces</taxon>
    </lineage>
</organism>
<protein>
    <submittedName>
        <fullName evidence="3">Condensation domain-containing protein</fullName>
    </submittedName>
</protein>
<dbReference type="Gene3D" id="3.30.559.30">
    <property type="entry name" value="Nonribosomal peptide synthetase, condensation domain"/>
    <property type="match status" value="1"/>
</dbReference>
<accession>A0ABW8CBA0</accession>
<name>A0ABW8CBA0_9ACTN</name>
<dbReference type="Proteomes" id="UP001614394">
    <property type="component" value="Unassembled WGS sequence"/>
</dbReference>
<evidence type="ECO:0000259" key="2">
    <source>
        <dbReference type="Pfam" id="PF00668"/>
    </source>
</evidence>
<dbReference type="EMBL" id="JBITYG010000005">
    <property type="protein sequence ID" value="MFI9102691.1"/>
    <property type="molecule type" value="Genomic_DNA"/>
</dbReference>
<dbReference type="Pfam" id="PF00668">
    <property type="entry name" value="Condensation"/>
    <property type="match status" value="1"/>
</dbReference>
<comment type="caution">
    <text evidence="3">The sequence shown here is derived from an EMBL/GenBank/DDBJ whole genome shotgun (WGS) entry which is preliminary data.</text>
</comment>
<dbReference type="InterPro" id="IPR023213">
    <property type="entry name" value="CAT-like_dom_sf"/>
</dbReference>
<feature type="compositionally biased region" description="Low complexity" evidence="1">
    <location>
        <begin position="176"/>
        <end position="187"/>
    </location>
</feature>
<dbReference type="SUPFAM" id="SSF52777">
    <property type="entry name" value="CoA-dependent acyltransferases"/>
    <property type="match status" value="2"/>
</dbReference>
<feature type="region of interest" description="Disordered" evidence="1">
    <location>
        <begin position="370"/>
        <end position="390"/>
    </location>
</feature>
<proteinExistence type="predicted"/>
<keyword evidence="4" id="KW-1185">Reference proteome</keyword>
<dbReference type="RefSeq" id="WP_399650667.1">
    <property type="nucleotide sequence ID" value="NZ_JBITYG010000005.1"/>
</dbReference>
<evidence type="ECO:0000256" key="1">
    <source>
        <dbReference type="SAM" id="MobiDB-lite"/>
    </source>
</evidence>
<dbReference type="PANTHER" id="PTHR45527">
    <property type="entry name" value="NONRIBOSOMAL PEPTIDE SYNTHETASE"/>
    <property type="match status" value="1"/>
</dbReference>
<evidence type="ECO:0000313" key="3">
    <source>
        <dbReference type="EMBL" id="MFI9102691.1"/>
    </source>
</evidence>
<dbReference type="InterPro" id="IPR001242">
    <property type="entry name" value="Condensation_dom"/>
</dbReference>